<dbReference type="Gene3D" id="2.60.120.560">
    <property type="entry name" value="Exo-inulinase, domain 1"/>
    <property type="match status" value="1"/>
</dbReference>
<evidence type="ECO:0000313" key="3">
    <source>
        <dbReference type="Proteomes" id="UP000002785"/>
    </source>
</evidence>
<evidence type="ECO:0000313" key="2">
    <source>
        <dbReference type="EMBL" id="EDY58522.1"/>
    </source>
</evidence>
<feature type="compositionally biased region" description="Basic and acidic residues" evidence="1">
    <location>
        <begin position="74"/>
        <end position="85"/>
    </location>
</feature>
<reference evidence="2" key="1">
    <citation type="submission" date="2009-10" db="EMBL/GenBank/DDBJ databases">
        <title>The genome sequence of Streptomyces sviceus strain ATCC 29083.</title>
        <authorList>
            <consortium name="The Broad Institute Genome Sequencing Platform"/>
            <consortium name="Broad Institute Microbial Sequencing Center"/>
            <person name="Fischbach M."/>
            <person name="Godfrey P."/>
            <person name="Ward D."/>
            <person name="Young S."/>
            <person name="Zeng Q."/>
            <person name="Koehrsen M."/>
            <person name="Alvarado L."/>
            <person name="Berlin A.M."/>
            <person name="Bochicchio J."/>
            <person name="Borenstein D."/>
            <person name="Chapman S.B."/>
            <person name="Chen Z."/>
            <person name="Engels R."/>
            <person name="Freedman E."/>
            <person name="Gellesch M."/>
            <person name="Goldberg J."/>
            <person name="Griggs A."/>
            <person name="Gujja S."/>
            <person name="Heilman E.R."/>
            <person name="Heiman D.I."/>
            <person name="Hepburn T.A."/>
            <person name="Howarth C."/>
            <person name="Jen D."/>
            <person name="Larson L."/>
            <person name="Lewis B."/>
            <person name="Mehta T."/>
            <person name="Park D."/>
            <person name="Pearson M."/>
            <person name="Richards J."/>
            <person name="Roberts A."/>
            <person name="Saif S."/>
            <person name="Shea T.D."/>
            <person name="Shenoy N."/>
            <person name="Sisk P."/>
            <person name="Stolte C."/>
            <person name="Sykes S.N."/>
            <person name="Thomson T."/>
            <person name="Walk T."/>
            <person name="White J."/>
            <person name="Yandava C."/>
            <person name="Straight P."/>
            <person name="Clardy J."/>
            <person name="Hung D."/>
            <person name="Kolter R."/>
            <person name="Mekalanos J."/>
            <person name="Walker S."/>
            <person name="Walsh C.T."/>
            <person name="Wieland-Brown L.C."/>
            <person name="Haas B."/>
            <person name="Nusbaum C."/>
            <person name="Birren B."/>
        </authorList>
    </citation>
    <scope>NUCLEOTIDE SEQUENCE [LARGE SCALE GENOMIC DNA]</scope>
    <source>
        <strain evidence="2">ATCC 29083</strain>
    </source>
</reference>
<proteinExistence type="predicted"/>
<keyword evidence="3" id="KW-1185">Reference proteome</keyword>
<protein>
    <submittedName>
        <fullName evidence="2">Uncharacterized protein</fullName>
    </submittedName>
</protein>
<accession>B5I0B7</accession>
<dbReference type="EMBL" id="CM000951">
    <property type="protein sequence ID" value="EDY58522.1"/>
    <property type="molecule type" value="Genomic_DNA"/>
</dbReference>
<gene>
    <name evidence="2" type="ORF">SSEG_05189</name>
</gene>
<dbReference type="Proteomes" id="UP000002785">
    <property type="component" value="Chromosome"/>
</dbReference>
<name>B5I0B7_STRX2</name>
<dbReference type="eggNOG" id="ENOG5033WBI">
    <property type="taxonomic scope" value="Bacteria"/>
</dbReference>
<sequence>MLLVSAFAGGLTLRDAGRGDPPAEFRPEFPERGLVTNEFAYWHPDAPGARHSPDWTMTSGSLFGLDGAGWSGHPDGERPDAESARATDSAVFRLASRRRDFGDTRLSLRLRLTDLVTTPRTPAQPYDGVHLWLRFHSEQECYAVSVIRRDGQVVVKRKTPGGPANGGTYVTLASASASFPPDDWTQAVATATDLPDHRVRITLELGGRRVLDVTDASPGGLYTPGGIGVRGDNTEFMFRDFTAQPE</sequence>
<organism evidence="2 3">
    <name type="scientific">Streptomyces sviceus (strain ATCC 29083 / DSM 924 / JCM 4929 / NBRC 13980 / NCIMB 11184 / NRRL 5439 / UC 5370)</name>
    <dbReference type="NCBI Taxonomy" id="463191"/>
    <lineage>
        <taxon>Bacteria</taxon>
        <taxon>Bacillati</taxon>
        <taxon>Actinomycetota</taxon>
        <taxon>Actinomycetes</taxon>
        <taxon>Kitasatosporales</taxon>
        <taxon>Streptomycetaceae</taxon>
        <taxon>Streptomyces</taxon>
    </lineage>
</organism>
<evidence type="ECO:0000256" key="1">
    <source>
        <dbReference type="SAM" id="MobiDB-lite"/>
    </source>
</evidence>
<feature type="region of interest" description="Disordered" evidence="1">
    <location>
        <begin position="66"/>
        <end position="86"/>
    </location>
</feature>
<dbReference type="HOGENOM" id="CLU_1109587_0_0_11"/>
<dbReference type="AlphaFoldDB" id="B5I0B7"/>